<comment type="similarity">
    <text evidence="1">Belongs to the PhzF family.</text>
</comment>
<dbReference type="PANTHER" id="PTHR13774:SF39">
    <property type="entry name" value="BIOSYNTHESIS PROTEIN, PUTATIVE-RELATED"/>
    <property type="match status" value="1"/>
</dbReference>
<feature type="active site" evidence="3">
    <location>
        <position position="46"/>
    </location>
</feature>
<evidence type="ECO:0000256" key="1">
    <source>
        <dbReference type="ARBA" id="ARBA00008270"/>
    </source>
</evidence>
<evidence type="ECO:0000256" key="2">
    <source>
        <dbReference type="ARBA" id="ARBA00023235"/>
    </source>
</evidence>
<dbReference type="SUPFAM" id="SSF54506">
    <property type="entry name" value="Diaminopimelate epimerase-like"/>
    <property type="match status" value="1"/>
</dbReference>
<dbReference type="PANTHER" id="PTHR13774">
    <property type="entry name" value="PHENAZINE BIOSYNTHESIS PROTEIN"/>
    <property type="match status" value="1"/>
</dbReference>
<dbReference type="Pfam" id="PF02567">
    <property type="entry name" value="PhzC-PhzF"/>
    <property type="match status" value="1"/>
</dbReference>
<dbReference type="PIRSF" id="PIRSF016184">
    <property type="entry name" value="PhzC_PhzF"/>
    <property type="match status" value="1"/>
</dbReference>
<dbReference type="RefSeq" id="WP_033191355.1">
    <property type="nucleotide sequence ID" value="NZ_CP026721.1"/>
</dbReference>
<dbReference type="Proteomes" id="UP000288947">
    <property type="component" value="Chromosome"/>
</dbReference>
<name>A0AAE5XCY7_9BACT</name>
<accession>A0AAE5XCY7</accession>
<proteinExistence type="inferred from homology"/>
<reference evidence="4 5" key="1">
    <citation type="submission" date="2018-01" db="EMBL/GenBank/DDBJ databases">
        <title>The whole genome sequencing and assembly of Fervidobacterium changbaicum CBS-1 strain.</title>
        <authorList>
            <person name="Kim J.-Y."/>
            <person name="Park M.-K."/>
            <person name="Yi H."/>
            <person name="Bahn Y.-S."/>
            <person name="Kim J.F."/>
            <person name="Lee D.-W."/>
        </authorList>
    </citation>
    <scope>NUCLEOTIDE SEQUENCE [LARGE SCALE GENOMIC DNA]</scope>
    <source>
        <strain evidence="4 5">CBS-1</strain>
    </source>
</reference>
<protein>
    <submittedName>
        <fullName evidence="4">PhzF family phenazine biosynthesis protein</fullName>
    </submittedName>
</protein>
<organism evidence="4 5">
    <name type="scientific">Fervidobacterium changbaicum</name>
    <dbReference type="NCBI Taxonomy" id="310769"/>
    <lineage>
        <taxon>Bacteria</taxon>
        <taxon>Thermotogati</taxon>
        <taxon>Thermotogota</taxon>
        <taxon>Thermotogae</taxon>
        <taxon>Thermotogales</taxon>
        <taxon>Fervidobacteriaceae</taxon>
        <taxon>Fervidobacterium</taxon>
    </lineage>
</organism>
<sequence>MKFFVADAFTNKPFLGNPAGVVILENQDNLSDSVMQNIAKEVRFSETAFVRSISKDEFDIRYFTPVAEVDLCGHATIGSFKVLEYLELVKAGCVYKAHTRAGIIDVSIEEGKVMMEQATPVMGEELEMDDIKKVAELLGIEEDEIGDRKYTLKPQAVSTGLWDLIVPVKSKQTLFSLSPDFDSISDYCRINNIVSFHIFTLDETRALANCRDFAPLYGIPEESATGTANGALIYYLYKHGIVEPEKMYEVIQGETMNRMSNIFAKVHLKDGVYKAYVGGDAKIVIEGSLLI</sequence>
<dbReference type="GO" id="GO:0016853">
    <property type="term" value="F:isomerase activity"/>
    <property type="evidence" value="ECO:0007669"/>
    <property type="project" value="UniProtKB-KW"/>
</dbReference>
<dbReference type="InterPro" id="IPR003719">
    <property type="entry name" value="Phenazine_PhzF-like"/>
</dbReference>
<evidence type="ECO:0000256" key="3">
    <source>
        <dbReference type="PIRSR" id="PIRSR016184-1"/>
    </source>
</evidence>
<dbReference type="AlphaFoldDB" id="A0AAE5XCY7"/>
<dbReference type="NCBIfam" id="TIGR00654">
    <property type="entry name" value="PhzF_family"/>
    <property type="match status" value="1"/>
</dbReference>
<keyword evidence="5" id="KW-1185">Reference proteome</keyword>
<dbReference type="EMBL" id="CP026721">
    <property type="protein sequence ID" value="QAV33905.1"/>
    <property type="molecule type" value="Genomic_DNA"/>
</dbReference>
<dbReference type="GO" id="GO:0005737">
    <property type="term" value="C:cytoplasm"/>
    <property type="evidence" value="ECO:0007669"/>
    <property type="project" value="TreeGrafter"/>
</dbReference>
<evidence type="ECO:0000313" key="5">
    <source>
        <dbReference type="Proteomes" id="UP000288947"/>
    </source>
</evidence>
<evidence type="ECO:0000313" key="4">
    <source>
        <dbReference type="EMBL" id="QAV33905.1"/>
    </source>
</evidence>
<dbReference type="Gene3D" id="3.10.310.10">
    <property type="entry name" value="Diaminopimelate Epimerase, Chain A, domain 1"/>
    <property type="match status" value="2"/>
</dbReference>
<keyword evidence="2" id="KW-0413">Isomerase</keyword>
<gene>
    <name evidence="4" type="ORF">CBS1_09455</name>
</gene>